<sequence>MLESGVIYGHKKSRTHPKMKSCIFSTRNGIELLDLEIVLSAIDKAKDFLKKKTAEGGVALFVATQPAAQKLIENFAQKHNSPYMTQRWLGGTLTNFKVINQRVVYYLGLKAKREQGELDKYTKKERVKIDKEIAKMEKAFSGITGLNKLPNVLFVIDSGEHRTAINEARLLNIPIVAIMSTDCDPATADYSIPANDHSKNSIEWIMKYLEPALVKSEIKLDAEKDEKA</sequence>
<dbReference type="STRING" id="1798473.A3G50_01040"/>
<dbReference type="Pfam" id="PF00318">
    <property type="entry name" value="Ribosomal_S2"/>
    <property type="match status" value="1"/>
</dbReference>
<comment type="similarity">
    <text evidence="1 5">Belongs to the universal ribosomal protein uS2 family.</text>
</comment>
<evidence type="ECO:0000256" key="3">
    <source>
        <dbReference type="ARBA" id="ARBA00023274"/>
    </source>
</evidence>
<evidence type="ECO:0000256" key="2">
    <source>
        <dbReference type="ARBA" id="ARBA00022980"/>
    </source>
</evidence>
<evidence type="ECO:0000256" key="1">
    <source>
        <dbReference type="ARBA" id="ARBA00006242"/>
    </source>
</evidence>
<reference evidence="6 7" key="1">
    <citation type="journal article" date="2016" name="Nat. Commun.">
        <title>Thousands of microbial genomes shed light on interconnected biogeochemical processes in an aquifer system.</title>
        <authorList>
            <person name="Anantharaman K."/>
            <person name="Brown C.T."/>
            <person name="Hug L.A."/>
            <person name="Sharon I."/>
            <person name="Castelle C.J."/>
            <person name="Probst A.J."/>
            <person name="Thomas B.C."/>
            <person name="Singh A."/>
            <person name="Wilkins M.J."/>
            <person name="Karaoz U."/>
            <person name="Brodie E.L."/>
            <person name="Williams K.H."/>
            <person name="Hubbard S.S."/>
            <person name="Banfield J.F."/>
        </authorList>
    </citation>
    <scope>NUCLEOTIDE SEQUENCE [LARGE SCALE GENOMIC DNA]</scope>
</reference>
<dbReference type="Gene3D" id="1.10.287.610">
    <property type="entry name" value="Helix hairpin bin"/>
    <property type="match status" value="1"/>
</dbReference>
<keyword evidence="2 5" id="KW-0689">Ribosomal protein</keyword>
<dbReference type="AlphaFoldDB" id="A0A1F6C3I1"/>
<dbReference type="PRINTS" id="PR00395">
    <property type="entry name" value="RIBOSOMALS2"/>
</dbReference>
<dbReference type="CDD" id="cd01425">
    <property type="entry name" value="RPS2"/>
    <property type="match status" value="1"/>
</dbReference>
<accession>A0A1F6C3I1</accession>
<evidence type="ECO:0000256" key="5">
    <source>
        <dbReference type="HAMAP-Rule" id="MF_00291"/>
    </source>
</evidence>
<organism evidence="6 7">
    <name type="scientific">Candidatus Jorgensenbacteria bacterium RIFCSPLOWO2_12_FULL_42_11</name>
    <dbReference type="NCBI Taxonomy" id="1798473"/>
    <lineage>
        <taxon>Bacteria</taxon>
        <taxon>Candidatus Joergenseniibacteriota</taxon>
    </lineage>
</organism>
<dbReference type="EMBL" id="MFKM01000006">
    <property type="protein sequence ID" value="OGG43745.1"/>
    <property type="molecule type" value="Genomic_DNA"/>
</dbReference>
<dbReference type="HAMAP" id="MF_00291_B">
    <property type="entry name" value="Ribosomal_uS2_B"/>
    <property type="match status" value="1"/>
</dbReference>
<dbReference type="InterPro" id="IPR023591">
    <property type="entry name" value="Ribosomal_uS2_flav_dom_sf"/>
</dbReference>
<gene>
    <name evidence="5" type="primary">rpsB</name>
    <name evidence="6" type="ORF">A3G50_01040</name>
</gene>
<dbReference type="Gene3D" id="3.40.50.10490">
    <property type="entry name" value="Glucose-6-phosphate isomerase like protein, domain 1"/>
    <property type="match status" value="1"/>
</dbReference>
<dbReference type="InterPro" id="IPR001865">
    <property type="entry name" value="Ribosomal_uS2"/>
</dbReference>
<dbReference type="PANTHER" id="PTHR12534">
    <property type="entry name" value="30S RIBOSOMAL PROTEIN S2 PROKARYOTIC AND ORGANELLAR"/>
    <property type="match status" value="1"/>
</dbReference>
<evidence type="ECO:0000313" key="6">
    <source>
        <dbReference type="EMBL" id="OGG43745.1"/>
    </source>
</evidence>
<dbReference type="SUPFAM" id="SSF52313">
    <property type="entry name" value="Ribosomal protein S2"/>
    <property type="match status" value="1"/>
</dbReference>
<dbReference type="GO" id="GO:0006412">
    <property type="term" value="P:translation"/>
    <property type="evidence" value="ECO:0007669"/>
    <property type="project" value="UniProtKB-UniRule"/>
</dbReference>
<keyword evidence="3 5" id="KW-0687">Ribonucleoprotein</keyword>
<proteinExistence type="inferred from homology"/>
<dbReference type="Proteomes" id="UP000176633">
    <property type="component" value="Unassembled WGS sequence"/>
</dbReference>
<evidence type="ECO:0000256" key="4">
    <source>
        <dbReference type="ARBA" id="ARBA00035256"/>
    </source>
</evidence>
<dbReference type="NCBIfam" id="TIGR01011">
    <property type="entry name" value="rpsB_bact"/>
    <property type="match status" value="1"/>
</dbReference>
<dbReference type="PANTHER" id="PTHR12534:SF0">
    <property type="entry name" value="SMALL RIBOSOMAL SUBUNIT PROTEIN US2M"/>
    <property type="match status" value="1"/>
</dbReference>
<name>A0A1F6C3I1_9BACT</name>
<protein>
    <recommendedName>
        <fullName evidence="4 5">Small ribosomal subunit protein uS2</fullName>
    </recommendedName>
</protein>
<dbReference type="GO" id="GO:0003735">
    <property type="term" value="F:structural constituent of ribosome"/>
    <property type="evidence" value="ECO:0007669"/>
    <property type="project" value="InterPro"/>
</dbReference>
<comment type="caution">
    <text evidence="6">The sequence shown here is derived from an EMBL/GenBank/DDBJ whole genome shotgun (WGS) entry which is preliminary data.</text>
</comment>
<dbReference type="InterPro" id="IPR005706">
    <property type="entry name" value="Ribosomal_uS2_bac/mit/plastid"/>
</dbReference>
<evidence type="ECO:0000313" key="7">
    <source>
        <dbReference type="Proteomes" id="UP000176633"/>
    </source>
</evidence>
<dbReference type="GO" id="GO:0022627">
    <property type="term" value="C:cytosolic small ribosomal subunit"/>
    <property type="evidence" value="ECO:0007669"/>
    <property type="project" value="TreeGrafter"/>
</dbReference>